<gene>
    <name evidence="2" type="ORF">TSTA_034040</name>
</gene>
<feature type="region of interest" description="Disordered" evidence="1">
    <location>
        <begin position="208"/>
        <end position="246"/>
    </location>
</feature>
<sequence length="673" mass="75387">MIVHPPVQLDDSVDSTNNQDASLCMTLSNISSTENTSGDRYASSAQRPPPLPLRKDASSSTISLGPPGDPRDGRRRLLLIYIHGFMGAEDSFRKFPAHVHNLVANALAESHVVYSKIYPRYKSRRPMSAARDEFSSWLSPHESDQTDVILLGHSLGGILAAEVAQAGSENESSPSRYRHRLLGTLNFDVPFLGMHPSVVSTGLSSLFNPRRIEDPSQEDLNRTTSPKTTDSLPSDQSSQYSTESTASSWYEQIPDSNFDPPFVNDVHRVKRNQLDGAMNFLKKNSGNLRTAVKEYASSYFEFGGCLADYSGLRRRYALLKELDGIDDLKPKVDKHGRLQKRVRFVNYYTASSGFPKKSPSESLQVRNSTDGSPSSRALATGSLENLTKLPSPILSGDNDTDEHLTEVEPSPMQESPSPKWSFETLPEHLSPNADYEDNADNKNYTSVLESLPPLPTIPPKPSIFDPSKYTNKEVFKQAQKEHERLVKLHERAQKELDTTIKEREKLVQKLNENKQKPETVSLRSQSRGDLDNSIIPYNENDDIEDRQPPSTSTSIREESLSSMVPSETTKTDTNPISPSYIHEPTSSSSLTQSTSTKLPKDRLFCALPPSPVDPQWVRIFMPDVDQVVAHQSIFLPNGLYYEWLVNDTAARIEQWVQDDCTRRAIWEQFGEIS</sequence>
<feature type="region of interest" description="Disordered" evidence="1">
    <location>
        <begin position="509"/>
        <end position="594"/>
    </location>
</feature>
<dbReference type="Proteomes" id="UP000001745">
    <property type="component" value="Unassembled WGS sequence"/>
</dbReference>
<dbReference type="VEuPathDB" id="FungiDB:TSTA_034040"/>
<dbReference type="SUPFAM" id="SSF53474">
    <property type="entry name" value="alpha/beta-Hydrolases"/>
    <property type="match status" value="1"/>
</dbReference>
<dbReference type="OrthoDB" id="3248508at2759"/>
<name>B8M6U5_TALSN</name>
<dbReference type="AlphaFoldDB" id="B8M6U5"/>
<feature type="compositionally biased region" description="Polar residues" evidence="1">
    <location>
        <begin position="360"/>
        <end position="385"/>
    </location>
</feature>
<dbReference type="PANTHER" id="PTHR47842">
    <property type="entry name" value="EXPRESSED PROTEIN"/>
    <property type="match status" value="1"/>
</dbReference>
<evidence type="ECO:0000256" key="1">
    <source>
        <dbReference type="SAM" id="MobiDB-lite"/>
    </source>
</evidence>
<feature type="compositionally biased region" description="Polar residues" evidence="1">
    <location>
        <begin position="548"/>
        <end position="577"/>
    </location>
</feature>
<dbReference type="PANTHER" id="PTHR47842:SF3">
    <property type="entry name" value="DUF676 DOMAIN-CONTAINING PROTEIN"/>
    <property type="match status" value="1"/>
</dbReference>
<feature type="region of interest" description="Disordered" evidence="1">
    <location>
        <begin position="33"/>
        <end position="70"/>
    </location>
</feature>
<protein>
    <recommendedName>
        <fullName evidence="4">DUF676 domain-containing protein</fullName>
    </recommendedName>
</protein>
<feature type="region of interest" description="Disordered" evidence="1">
    <location>
        <begin position="353"/>
        <end position="440"/>
    </location>
</feature>
<feature type="compositionally biased region" description="Polar residues" evidence="1">
    <location>
        <begin position="222"/>
        <end position="235"/>
    </location>
</feature>
<dbReference type="GeneID" id="8097821"/>
<organism evidence="2 3">
    <name type="scientific">Talaromyces stipitatus (strain ATCC 10500 / CBS 375.48 / QM 6759 / NRRL 1006)</name>
    <name type="common">Penicillium stipitatum</name>
    <dbReference type="NCBI Taxonomy" id="441959"/>
    <lineage>
        <taxon>Eukaryota</taxon>
        <taxon>Fungi</taxon>
        <taxon>Dikarya</taxon>
        <taxon>Ascomycota</taxon>
        <taxon>Pezizomycotina</taxon>
        <taxon>Eurotiomycetes</taxon>
        <taxon>Eurotiomycetidae</taxon>
        <taxon>Eurotiales</taxon>
        <taxon>Trichocomaceae</taxon>
        <taxon>Talaromyces</taxon>
        <taxon>Talaromyces sect. Talaromyces</taxon>
    </lineage>
</organism>
<evidence type="ECO:0000313" key="3">
    <source>
        <dbReference type="Proteomes" id="UP000001745"/>
    </source>
</evidence>
<evidence type="ECO:0000313" key="2">
    <source>
        <dbReference type="EMBL" id="EED20165.1"/>
    </source>
</evidence>
<feature type="compositionally biased region" description="Polar residues" evidence="1">
    <location>
        <begin position="33"/>
        <end position="46"/>
    </location>
</feature>
<evidence type="ECO:0008006" key="4">
    <source>
        <dbReference type="Google" id="ProtNLM"/>
    </source>
</evidence>
<proteinExistence type="predicted"/>
<feature type="compositionally biased region" description="Low complexity" evidence="1">
    <location>
        <begin position="585"/>
        <end position="594"/>
    </location>
</feature>
<dbReference type="eggNOG" id="ENOG502RY95">
    <property type="taxonomic scope" value="Eukaryota"/>
</dbReference>
<dbReference type="InParanoid" id="B8M6U5"/>
<dbReference type="InterPro" id="IPR029058">
    <property type="entry name" value="AB_hydrolase_fold"/>
</dbReference>
<accession>B8M6U5</accession>
<dbReference type="Gene3D" id="3.40.50.1820">
    <property type="entry name" value="alpha/beta hydrolase"/>
    <property type="match status" value="1"/>
</dbReference>
<dbReference type="RefSeq" id="XP_002480599.1">
    <property type="nucleotide sequence ID" value="XM_002480554.1"/>
</dbReference>
<dbReference type="PhylomeDB" id="B8M6U5"/>
<dbReference type="STRING" id="441959.B8M6U5"/>
<reference evidence="3" key="1">
    <citation type="journal article" date="2015" name="Genome Announc.">
        <title>Genome sequence of the AIDS-associated pathogen Penicillium marneffei (ATCC18224) and its near taxonomic relative Talaromyces stipitatus (ATCC10500).</title>
        <authorList>
            <person name="Nierman W.C."/>
            <person name="Fedorova-Abrams N.D."/>
            <person name="Andrianopoulos A."/>
        </authorList>
    </citation>
    <scope>NUCLEOTIDE SEQUENCE [LARGE SCALE GENOMIC DNA]</scope>
    <source>
        <strain evidence="3">ATCC 10500 / CBS 375.48 / QM 6759 / NRRL 1006</strain>
    </source>
</reference>
<dbReference type="EMBL" id="EQ962654">
    <property type="protein sequence ID" value="EED20165.1"/>
    <property type="molecule type" value="Genomic_DNA"/>
</dbReference>
<dbReference type="OMA" id="HVVHSKI"/>
<keyword evidence="3" id="KW-1185">Reference proteome</keyword>
<feature type="compositionally biased region" description="Low complexity" evidence="1">
    <location>
        <begin position="236"/>
        <end position="246"/>
    </location>
</feature>
<dbReference type="HOGENOM" id="CLU_008869_0_0_1"/>